<proteinExistence type="predicted"/>
<geneLocation type="mitochondrion" evidence="1"/>
<dbReference type="GeneID" id="68665270"/>
<dbReference type="RefSeq" id="YP_010218572.1">
    <property type="nucleotide sequence ID" value="NC_058917.1"/>
</dbReference>
<dbReference type="AlphaFoldDB" id="A0A8K1MH65"/>
<sequence>MWHAALIVCATYYPPPTRCGEGGVKGFCACTLFCEGGRMQGRNKKNKFGFAKKTKTQNACLRSVHCMQAECRGWAAPLAAPKGAASPPTPWGGRHPAWSPEYKCRLFQHAVPGYRYRN</sequence>
<name>A0A8K1MH65_9PEZI</name>
<organism evidence="1">
    <name type="scientific">Morchella brunnea</name>
    <dbReference type="NCBI Taxonomy" id="1174671"/>
    <lineage>
        <taxon>Eukaryota</taxon>
        <taxon>Fungi</taxon>
        <taxon>Dikarya</taxon>
        <taxon>Ascomycota</taxon>
        <taxon>Pezizomycotina</taxon>
        <taxon>Pezizomycetes</taxon>
        <taxon>Pezizales</taxon>
        <taxon>Morchellaceae</taxon>
        <taxon>Morchella</taxon>
    </lineage>
</organism>
<accession>A0A8K1MH65</accession>
<reference evidence="1" key="1">
    <citation type="submission" date="2021-01" db="EMBL/GenBank/DDBJ databases">
        <authorList>
            <person name="Sun H.-H."/>
            <person name="Zhang S."/>
            <person name="Zhang Y.-J."/>
        </authorList>
    </citation>
    <scope>NUCLEOTIDE SEQUENCE</scope>
    <source>
        <strain evidence="1">CMM1</strain>
    </source>
</reference>
<evidence type="ECO:0000313" key="1">
    <source>
        <dbReference type="EMBL" id="UBU98341.1"/>
    </source>
</evidence>
<keyword evidence="1" id="KW-0496">Mitochondrion</keyword>
<dbReference type="EMBL" id="MW538937">
    <property type="protein sequence ID" value="UBU98341.1"/>
    <property type="molecule type" value="Genomic_DNA"/>
</dbReference>
<gene>
    <name evidence="1" type="primary">orf118B</name>
</gene>
<protein>
    <submittedName>
        <fullName evidence="1">Uncharacterized protein</fullName>
    </submittedName>
</protein>